<evidence type="ECO:0000313" key="3">
    <source>
        <dbReference type="Proteomes" id="UP000036403"/>
    </source>
</evidence>
<feature type="region of interest" description="Disordered" evidence="1">
    <location>
        <begin position="214"/>
        <end position="296"/>
    </location>
</feature>
<organism evidence="2 3">
    <name type="scientific">Lasius niger</name>
    <name type="common">Black garden ant</name>
    <dbReference type="NCBI Taxonomy" id="67767"/>
    <lineage>
        <taxon>Eukaryota</taxon>
        <taxon>Metazoa</taxon>
        <taxon>Ecdysozoa</taxon>
        <taxon>Arthropoda</taxon>
        <taxon>Hexapoda</taxon>
        <taxon>Insecta</taxon>
        <taxon>Pterygota</taxon>
        <taxon>Neoptera</taxon>
        <taxon>Endopterygota</taxon>
        <taxon>Hymenoptera</taxon>
        <taxon>Apocrita</taxon>
        <taxon>Aculeata</taxon>
        <taxon>Formicoidea</taxon>
        <taxon>Formicidae</taxon>
        <taxon>Formicinae</taxon>
        <taxon>Lasius</taxon>
        <taxon>Lasius</taxon>
    </lineage>
</organism>
<dbReference type="PaxDb" id="67767-A0A0J7KIV7"/>
<name>A0A0J7KIV7_LASNI</name>
<feature type="region of interest" description="Disordered" evidence="1">
    <location>
        <begin position="83"/>
        <end position="190"/>
    </location>
</feature>
<keyword evidence="3" id="KW-1185">Reference proteome</keyword>
<comment type="caution">
    <text evidence="2">The sequence shown here is derived from an EMBL/GenBank/DDBJ whole genome shotgun (WGS) entry which is preliminary data.</text>
</comment>
<proteinExistence type="predicted"/>
<accession>A0A0J7KIV7</accession>
<protein>
    <submittedName>
        <fullName evidence="2">Uncharacterized protein</fullName>
    </submittedName>
</protein>
<dbReference type="EMBL" id="LBMM01006994">
    <property type="protein sequence ID" value="KMQ90136.1"/>
    <property type="molecule type" value="Genomic_DNA"/>
</dbReference>
<dbReference type="AlphaFoldDB" id="A0A0J7KIV7"/>
<evidence type="ECO:0000313" key="2">
    <source>
        <dbReference type="EMBL" id="KMQ90136.1"/>
    </source>
</evidence>
<evidence type="ECO:0000256" key="1">
    <source>
        <dbReference type="SAM" id="MobiDB-lite"/>
    </source>
</evidence>
<feature type="compositionally biased region" description="Polar residues" evidence="1">
    <location>
        <begin position="95"/>
        <end position="106"/>
    </location>
</feature>
<reference evidence="2 3" key="1">
    <citation type="submission" date="2015-04" db="EMBL/GenBank/DDBJ databases">
        <title>Lasius niger genome sequencing.</title>
        <authorList>
            <person name="Konorov E.A."/>
            <person name="Nikitin M.A."/>
            <person name="Kirill M.V."/>
            <person name="Chang P."/>
        </authorList>
    </citation>
    <scope>NUCLEOTIDE SEQUENCE [LARGE SCALE GENOMIC DNA]</scope>
    <source>
        <tissue evidence="2">Whole</tissue>
    </source>
</reference>
<gene>
    <name evidence="2" type="ORF">RF55_10141</name>
</gene>
<sequence length="296" mass="31075">MTGTPPRPGPVYSPGVLPYVFAGGIPHLGQTPSPLLICMEFTPHAGFQGSRASDLAGTAAGGATRGAPRTIGTVSPLPGTALSVVATSHPPLGAHSQQKGTPSSDWQLRKGKRSLPARGLLSSPDPAPEKSERPRRRPARFPPGKPLGDRYATSSGQSPLESLLAIPAVDPNHPEPPGGSGTAQADSPDTSGCPHICGHIPCRPVLPLCAHTDKTTSHHRLHRDREPSIVRRRIPPCQTASDEAEDPATPPRSQTRGRPAPTSPRETPVIPGYPARVTRKSRNTPLPPKQEGLPEG</sequence>
<dbReference type="Proteomes" id="UP000036403">
    <property type="component" value="Unassembled WGS sequence"/>
</dbReference>